<evidence type="ECO:0000313" key="1">
    <source>
        <dbReference type="EMBL" id="NMG17865.1"/>
    </source>
</evidence>
<evidence type="ECO:0000313" key="2">
    <source>
        <dbReference type="Proteomes" id="UP000633943"/>
    </source>
</evidence>
<dbReference type="RefSeq" id="WP_169204324.1">
    <property type="nucleotide sequence ID" value="NZ_CP059467.1"/>
</dbReference>
<proteinExistence type="predicted"/>
<protein>
    <submittedName>
        <fullName evidence="1">Uncharacterized protein</fullName>
    </submittedName>
</protein>
<comment type="caution">
    <text evidence="1">The sequence shown here is derived from an EMBL/GenBank/DDBJ whole genome shotgun (WGS) entry which is preliminary data.</text>
</comment>
<accession>A0ABX1P0L1</accession>
<keyword evidence="2" id="KW-1185">Reference proteome</keyword>
<dbReference type="Proteomes" id="UP000633943">
    <property type="component" value="Unassembled WGS sequence"/>
</dbReference>
<name>A0ABX1P0L1_9RHOO</name>
<reference evidence="1 2" key="1">
    <citation type="submission" date="2019-12" db="EMBL/GenBank/DDBJ databases">
        <title>Comparative genomics gives insights into the taxonomy of the Azoarcus-Aromatoleum group and reveals separate origins of nif in the plant-associated Azoarcus and non-plant-associated Aromatoleum sub-groups.</title>
        <authorList>
            <person name="Lafos M."/>
            <person name="Maluk M."/>
            <person name="Batista M."/>
            <person name="Junghare M."/>
            <person name="Carmona M."/>
            <person name="Faoro H."/>
            <person name="Cruz L.M."/>
            <person name="Battistoni F."/>
            <person name="De Souza E."/>
            <person name="Pedrosa F."/>
            <person name="Chen W.-M."/>
            <person name="Poole P.S."/>
            <person name="Dixon R.A."/>
            <person name="James E.K."/>
        </authorList>
    </citation>
    <scope>NUCLEOTIDE SEQUENCE [LARGE SCALE GENOMIC DNA]</scope>
    <source>
        <strain evidence="1 2">PbN1</strain>
    </source>
</reference>
<gene>
    <name evidence="1" type="ORF">GPA24_20560</name>
</gene>
<dbReference type="EMBL" id="WTVP01000153">
    <property type="protein sequence ID" value="NMG17865.1"/>
    <property type="molecule type" value="Genomic_DNA"/>
</dbReference>
<sequence length="130" mass="14525">MTLTQRATVAATRHFAACLEEARAFFVEQDETTADNRFRALRAELREMTETLGWAPAGGRPARFFAGRSVQARIRARKVQALADEAGLPHLREYVLKRHVVLYAHSSARASTLTETDPFLLIRTDPASAQ</sequence>
<organism evidence="1 2">
    <name type="scientific">Aromatoleum bremense</name>
    <dbReference type="NCBI Taxonomy" id="76115"/>
    <lineage>
        <taxon>Bacteria</taxon>
        <taxon>Pseudomonadati</taxon>
        <taxon>Pseudomonadota</taxon>
        <taxon>Betaproteobacteria</taxon>
        <taxon>Rhodocyclales</taxon>
        <taxon>Rhodocyclaceae</taxon>
        <taxon>Aromatoleum</taxon>
    </lineage>
</organism>